<sequence>MIRLHAPDALAATVLWAVISTGIGCGPRPEQPGGPDGPGGAGARAGIGEPEGDPAAPGEPDPVPPMPEPAGPITDEDLEAMTAEETLACARAADDLDERIRRFGAAAEKDPDSRAALLGLVDAVEQKGIELALAPGKREQSKPFLYRAAELARRFRGMGRPIEGPERDLAAMVFYNEACNFALDGEPEKAMGSLREAVEMDFCDPIIFTDEELDSLRGRDDFRELLDEIPEPPRASPGLDPAGA</sequence>
<dbReference type="AlphaFoldDB" id="A0A518HAS8"/>
<keyword evidence="3" id="KW-1185">Reference proteome</keyword>
<reference evidence="2 3" key="1">
    <citation type="submission" date="2019-02" db="EMBL/GenBank/DDBJ databases">
        <title>Deep-cultivation of Planctomycetes and their phenomic and genomic characterization uncovers novel biology.</title>
        <authorList>
            <person name="Wiegand S."/>
            <person name="Jogler M."/>
            <person name="Boedeker C."/>
            <person name="Pinto D."/>
            <person name="Vollmers J."/>
            <person name="Rivas-Marin E."/>
            <person name="Kohn T."/>
            <person name="Peeters S.H."/>
            <person name="Heuer A."/>
            <person name="Rast P."/>
            <person name="Oberbeckmann S."/>
            <person name="Bunk B."/>
            <person name="Jeske O."/>
            <person name="Meyerdierks A."/>
            <person name="Storesund J.E."/>
            <person name="Kallscheuer N."/>
            <person name="Luecker S."/>
            <person name="Lage O.M."/>
            <person name="Pohl T."/>
            <person name="Merkel B.J."/>
            <person name="Hornburger P."/>
            <person name="Mueller R.-W."/>
            <person name="Bruemmer F."/>
            <person name="Labrenz M."/>
            <person name="Spormann A.M."/>
            <person name="Op den Camp H."/>
            <person name="Overmann J."/>
            <person name="Amann R."/>
            <person name="Jetten M.S.M."/>
            <person name="Mascher T."/>
            <person name="Medema M.H."/>
            <person name="Devos D.P."/>
            <person name="Kaster A.-K."/>
            <person name="Ovreas L."/>
            <person name="Rohde M."/>
            <person name="Galperin M.Y."/>
            <person name="Jogler C."/>
        </authorList>
    </citation>
    <scope>NUCLEOTIDE SEQUENCE [LARGE SCALE GENOMIC DNA]</scope>
    <source>
        <strain evidence="2 3">ElP</strain>
    </source>
</reference>
<dbReference type="NCBIfam" id="NF047558">
    <property type="entry name" value="TPR_END_plus"/>
    <property type="match status" value="1"/>
</dbReference>
<dbReference type="OrthoDB" id="5477554at2"/>
<protein>
    <submittedName>
        <fullName evidence="2">Uncharacterized protein</fullName>
    </submittedName>
</protein>
<organism evidence="2 3">
    <name type="scientific">Tautonia plasticadhaerens</name>
    <dbReference type="NCBI Taxonomy" id="2527974"/>
    <lineage>
        <taxon>Bacteria</taxon>
        <taxon>Pseudomonadati</taxon>
        <taxon>Planctomycetota</taxon>
        <taxon>Planctomycetia</taxon>
        <taxon>Isosphaerales</taxon>
        <taxon>Isosphaeraceae</taxon>
        <taxon>Tautonia</taxon>
    </lineage>
</organism>
<dbReference type="Proteomes" id="UP000317835">
    <property type="component" value="Chromosome"/>
</dbReference>
<evidence type="ECO:0000313" key="2">
    <source>
        <dbReference type="EMBL" id="QDV37953.1"/>
    </source>
</evidence>
<dbReference type="KEGG" id="tpla:ElP_59000"/>
<feature type="compositionally biased region" description="Pro residues" evidence="1">
    <location>
        <begin position="57"/>
        <end position="70"/>
    </location>
</feature>
<dbReference type="RefSeq" id="WP_145276103.1">
    <property type="nucleotide sequence ID" value="NZ_CP036426.1"/>
</dbReference>
<gene>
    <name evidence="2" type="ORF">ElP_59000</name>
</gene>
<evidence type="ECO:0000313" key="3">
    <source>
        <dbReference type="Proteomes" id="UP000317835"/>
    </source>
</evidence>
<name>A0A518HAS8_9BACT</name>
<dbReference type="EMBL" id="CP036426">
    <property type="protein sequence ID" value="QDV37953.1"/>
    <property type="molecule type" value="Genomic_DNA"/>
</dbReference>
<dbReference type="PROSITE" id="PS51257">
    <property type="entry name" value="PROKAR_LIPOPROTEIN"/>
    <property type="match status" value="1"/>
</dbReference>
<feature type="compositionally biased region" description="Gly residues" evidence="1">
    <location>
        <begin position="34"/>
        <end position="45"/>
    </location>
</feature>
<feature type="compositionally biased region" description="Low complexity" evidence="1">
    <location>
        <begin position="46"/>
        <end position="56"/>
    </location>
</feature>
<proteinExistence type="predicted"/>
<evidence type="ECO:0000256" key="1">
    <source>
        <dbReference type="SAM" id="MobiDB-lite"/>
    </source>
</evidence>
<feature type="region of interest" description="Disordered" evidence="1">
    <location>
        <begin position="26"/>
        <end position="74"/>
    </location>
</feature>
<accession>A0A518HAS8</accession>